<organism evidence="1">
    <name type="scientific">bioreactor metagenome</name>
    <dbReference type="NCBI Taxonomy" id="1076179"/>
    <lineage>
        <taxon>unclassified sequences</taxon>
        <taxon>metagenomes</taxon>
        <taxon>ecological metagenomes</taxon>
    </lineage>
</organism>
<dbReference type="EMBL" id="VSSQ01023915">
    <property type="protein sequence ID" value="MPM71125.1"/>
    <property type="molecule type" value="Genomic_DNA"/>
</dbReference>
<dbReference type="AlphaFoldDB" id="A0A645C0R2"/>
<gene>
    <name evidence="1" type="ORF">SDC9_118088</name>
</gene>
<evidence type="ECO:0000313" key="1">
    <source>
        <dbReference type="EMBL" id="MPM71125.1"/>
    </source>
</evidence>
<reference evidence="1" key="1">
    <citation type="submission" date="2019-08" db="EMBL/GenBank/DDBJ databases">
        <authorList>
            <person name="Kucharzyk K."/>
            <person name="Murdoch R.W."/>
            <person name="Higgins S."/>
            <person name="Loffler F."/>
        </authorList>
    </citation>
    <scope>NUCLEOTIDE SEQUENCE</scope>
</reference>
<accession>A0A645C0R2</accession>
<proteinExistence type="predicted"/>
<name>A0A645C0R2_9ZZZZ</name>
<comment type="caution">
    <text evidence="1">The sequence shown here is derived from an EMBL/GenBank/DDBJ whole genome shotgun (WGS) entry which is preliminary data.</text>
</comment>
<protein>
    <submittedName>
        <fullName evidence="1">Uncharacterized protein</fullName>
    </submittedName>
</protein>
<sequence>MGIETLVVAQKLPAFPERGRAFLENLVAKGRKRRLVGQFVAKLTVAVFHKHVENELQPYDAGVDMARTRKIDILNQRANDFPHVFIRHDIQIQRQEIRRLAAGRVQRGITLHNGGTLLRREDVEPGFDLLCQLRVGEAGRGVTVAL</sequence>